<keyword evidence="2" id="KW-0812">Transmembrane</keyword>
<protein>
    <recommendedName>
        <fullName evidence="6">Neocarzinostatin family protein</fullName>
    </recommendedName>
</protein>
<feature type="region of interest" description="Disordered" evidence="1">
    <location>
        <begin position="176"/>
        <end position="204"/>
    </location>
</feature>
<feature type="transmembrane region" description="Helical" evidence="2">
    <location>
        <begin position="208"/>
        <end position="229"/>
    </location>
</feature>
<dbReference type="AlphaFoldDB" id="A0A9W6UKW9"/>
<keyword evidence="2" id="KW-0472">Membrane</keyword>
<organism evidence="4 5">
    <name type="scientific">Nocardiopsis ansamitocini</name>
    <dbReference type="NCBI Taxonomy" id="1670832"/>
    <lineage>
        <taxon>Bacteria</taxon>
        <taxon>Bacillati</taxon>
        <taxon>Actinomycetota</taxon>
        <taxon>Actinomycetes</taxon>
        <taxon>Streptosporangiales</taxon>
        <taxon>Nocardiopsidaceae</taxon>
        <taxon>Nocardiopsis</taxon>
    </lineage>
</organism>
<feature type="chain" id="PRO_5040852505" description="Neocarzinostatin family protein" evidence="3">
    <location>
        <begin position="33"/>
        <end position="235"/>
    </location>
</feature>
<evidence type="ECO:0000256" key="2">
    <source>
        <dbReference type="SAM" id="Phobius"/>
    </source>
</evidence>
<keyword evidence="2" id="KW-1133">Transmembrane helix</keyword>
<comment type="caution">
    <text evidence="4">The sequence shown here is derived from an EMBL/GenBank/DDBJ whole genome shotgun (WGS) entry which is preliminary data.</text>
</comment>
<evidence type="ECO:0000313" key="5">
    <source>
        <dbReference type="Proteomes" id="UP001165092"/>
    </source>
</evidence>
<dbReference type="EMBL" id="BSQG01000014">
    <property type="protein sequence ID" value="GLU50434.1"/>
    <property type="molecule type" value="Genomic_DNA"/>
</dbReference>
<accession>A0A9W6UKW9</accession>
<sequence>MTQTEFPLTAVRTAVAALLAAAAVSTASPSLAADGTDGPSLTVSTTEDLSADGATVTVTGSGFDTSRGIYVALCDVSGSESGSTTPPTPCIGGVDMEGASGSSAWISSNPPPYGEGLATPYDGTGADGGFTIQLTLRAKDEFTDCLADGVQCAVISRNDHTRTSDRGQDVFVPVTFTDDAGRSTGPAEPADTAPPAPAEETGSSVPTAALVGGFAVLVGATVAVLAALLRRRSRR</sequence>
<evidence type="ECO:0000256" key="1">
    <source>
        <dbReference type="SAM" id="MobiDB-lite"/>
    </source>
</evidence>
<keyword evidence="5" id="KW-1185">Reference proteome</keyword>
<dbReference type="RefSeq" id="WP_285761958.1">
    <property type="nucleotide sequence ID" value="NZ_BSQG01000014.1"/>
</dbReference>
<feature type="signal peptide" evidence="3">
    <location>
        <begin position="1"/>
        <end position="32"/>
    </location>
</feature>
<reference evidence="4" key="1">
    <citation type="submission" date="2023-02" db="EMBL/GenBank/DDBJ databases">
        <title>Nocardiopsis ansamitocini NBRC 112285.</title>
        <authorList>
            <person name="Ichikawa N."/>
            <person name="Sato H."/>
            <person name="Tonouchi N."/>
        </authorList>
    </citation>
    <scope>NUCLEOTIDE SEQUENCE</scope>
    <source>
        <strain evidence="4">NBRC 112285</strain>
    </source>
</reference>
<dbReference type="Proteomes" id="UP001165092">
    <property type="component" value="Unassembled WGS sequence"/>
</dbReference>
<gene>
    <name evidence="4" type="ORF">Nans01_47850</name>
</gene>
<dbReference type="SUPFAM" id="SSF49319">
    <property type="entry name" value="Actinoxanthin-like"/>
    <property type="match status" value="1"/>
</dbReference>
<evidence type="ECO:0000313" key="4">
    <source>
        <dbReference type="EMBL" id="GLU50434.1"/>
    </source>
</evidence>
<keyword evidence="3" id="KW-0732">Signal</keyword>
<dbReference type="InterPro" id="IPR027273">
    <property type="entry name" value="Neocarzinostatin-like"/>
</dbReference>
<evidence type="ECO:0000256" key="3">
    <source>
        <dbReference type="SAM" id="SignalP"/>
    </source>
</evidence>
<proteinExistence type="predicted"/>
<dbReference type="Gene3D" id="2.60.40.230">
    <property type="entry name" value="Neocarzinostatin-like"/>
    <property type="match status" value="1"/>
</dbReference>
<evidence type="ECO:0008006" key="6">
    <source>
        <dbReference type="Google" id="ProtNLM"/>
    </source>
</evidence>
<name>A0A9W6UKW9_9ACTN</name>